<dbReference type="Proteomes" id="UP000799441">
    <property type="component" value="Unassembled WGS sequence"/>
</dbReference>
<keyword evidence="2" id="KW-0560">Oxidoreductase</keyword>
<keyword evidence="3" id="KW-1185">Reference proteome</keyword>
<evidence type="ECO:0000313" key="3">
    <source>
        <dbReference type="Proteomes" id="UP000799441"/>
    </source>
</evidence>
<dbReference type="GO" id="GO:0051213">
    <property type="term" value="F:dioxygenase activity"/>
    <property type="evidence" value="ECO:0007669"/>
    <property type="project" value="UniProtKB-KW"/>
</dbReference>
<keyword evidence="2" id="KW-0223">Dioxygenase</keyword>
<dbReference type="EMBL" id="MU003794">
    <property type="protein sequence ID" value="KAF2720946.1"/>
    <property type="molecule type" value="Genomic_DNA"/>
</dbReference>
<reference evidence="2" key="1">
    <citation type="journal article" date="2020" name="Stud. Mycol.">
        <title>101 Dothideomycetes genomes: a test case for predicting lifestyles and emergence of pathogens.</title>
        <authorList>
            <person name="Haridas S."/>
            <person name="Albert R."/>
            <person name="Binder M."/>
            <person name="Bloem J."/>
            <person name="Labutti K."/>
            <person name="Salamov A."/>
            <person name="Andreopoulos B."/>
            <person name="Baker S."/>
            <person name="Barry K."/>
            <person name="Bills G."/>
            <person name="Bluhm B."/>
            <person name="Cannon C."/>
            <person name="Castanera R."/>
            <person name="Culley D."/>
            <person name="Daum C."/>
            <person name="Ezra D."/>
            <person name="Gonzalez J."/>
            <person name="Henrissat B."/>
            <person name="Kuo A."/>
            <person name="Liang C."/>
            <person name="Lipzen A."/>
            <person name="Lutzoni F."/>
            <person name="Magnuson J."/>
            <person name="Mondo S."/>
            <person name="Nolan M."/>
            <person name="Ohm R."/>
            <person name="Pangilinan J."/>
            <person name="Park H.-J."/>
            <person name="Ramirez L."/>
            <person name="Alfaro M."/>
            <person name="Sun H."/>
            <person name="Tritt A."/>
            <person name="Yoshinaga Y."/>
            <person name="Zwiers L.-H."/>
            <person name="Turgeon B."/>
            <person name="Goodwin S."/>
            <person name="Spatafora J."/>
            <person name="Crous P."/>
            <person name="Grigoriev I."/>
        </authorList>
    </citation>
    <scope>NUCLEOTIDE SEQUENCE</scope>
    <source>
        <strain evidence="2">CBS 116435</strain>
    </source>
</reference>
<evidence type="ECO:0000256" key="1">
    <source>
        <dbReference type="SAM" id="MobiDB-lite"/>
    </source>
</evidence>
<dbReference type="InterPro" id="IPR051961">
    <property type="entry name" value="Fungal_Metabolite_Diox"/>
</dbReference>
<comment type="caution">
    <text evidence="2">The sequence shown here is derived from an EMBL/GenBank/DDBJ whole genome shotgun (WGS) entry which is preliminary data.</text>
</comment>
<feature type="region of interest" description="Disordered" evidence="1">
    <location>
        <begin position="1"/>
        <end position="20"/>
    </location>
</feature>
<evidence type="ECO:0000313" key="2">
    <source>
        <dbReference type="EMBL" id="KAF2720946.1"/>
    </source>
</evidence>
<dbReference type="PANTHER" id="PTHR37563">
    <property type="entry name" value="PHYTANOYL-COA DIOXYGENASE FAMILY PROTEIN (AFU_ORTHOLOGUE AFUA_2G03330)"/>
    <property type="match status" value="1"/>
</dbReference>
<name>A0A9P4UPZ3_9PEZI</name>
<dbReference type="Pfam" id="PF05721">
    <property type="entry name" value="PhyH"/>
    <property type="match status" value="1"/>
</dbReference>
<dbReference type="SUPFAM" id="SSF51197">
    <property type="entry name" value="Clavaminate synthase-like"/>
    <property type="match status" value="1"/>
</dbReference>
<sequence length="320" mass="36104">MPLGSRKPQRFIATTTTSSSSLPTIIRPNDNEVKSGKLDARNLEKAIRGIHEDGLIVISNVIPHDDLDRLNKKMTIDAKYLMSLGDKGPFNYNKGNLQQDPPPIRKHFSRSIFLNPIAIQVTSNVLGPKPLWTFCSGNTAIRGAEPQRQPVHSDADFSHPNHPFALVVNVPLITFTPENGSTEVWLGTHTPEFSGLHAQEGMHGDRASGRIREHLLEKRKQARPPSQPIIEKGSVVIRDLRLWHAGMPNHTDDIRVMLAMIHFAPWYRNRMRLELAQDIEPLLAQETNLGTMVDYISREDAMDRYLARAYGNAYDFNQVD</sequence>
<dbReference type="PANTHER" id="PTHR37563:SF2">
    <property type="entry name" value="PHYTANOYL-COA DIOXYGENASE FAMILY PROTEIN (AFU_ORTHOLOGUE AFUA_2G03330)"/>
    <property type="match status" value="1"/>
</dbReference>
<dbReference type="AlphaFoldDB" id="A0A9P4UPZ3"/>
<accession>A0A9P4UPZ3</accession>
<dbReference type="InterPro" id="IPR008775">
    <property type="entry name" value="Phytyl_CoA_dOase-like"/>
</dbReference>
<proteinExistence type="predicted"/>
<protein>
    <submittedName>
        <fullName evidence="2">Phytanoyl-CoA dioxygenase</fullName>
    </submittedName>
</protein>
<organism evidence="2 3">
    <name type="scientific">Polychaeton citri CBS 116435</name>
    <dbReference type="NCBI Taxonomy" id="1314669"/>
    <lineage>
        <taxon>Eukaryota</taxon>
        <taxon>Fungi</taxon>
        <taxon>Dikarya</taxon>
        <taxon>Ascomycota</taxon>
        <taxon>Pezizomycotina</taxon>
        <taxon>Dothideomycetes</taxon>
        <taxon>Dothideomycetidae</taxon>
        <taxon>Capnodiales</taxon>
        <taxon>Capnodiaceae</taxon>
        <taxon>Polychaeton</taxon>
    </lineage>
</organism>
<dbReference type="OrthoDB" id="407832at2759"/>
<gene>
    <name evidence="2" type="ORF">K431DRAFT_338994</name>
</gene>
<dbReference type="Gene3D" id="2.60.120.620">
    <property type="entry name" value="q2cbj1_9rhob like domain"/>
    <property type="match status" value="1"/>
</dbReference>